<comment type="similarity">
    <text evidence="1">Belongs to the protein kinase superfamily. TKL Ser/Thr protein kinase family. ROCO subfamily.</text>
</comment>
<evidence type="ECO:0000313" key="4">
    <source>
        <dbReference type="Proteomes" id="UP000694865"/>
    </source>
</evidence>
<dbReference type="Gene3D" id="3.40.50.300">
    <property type="entry name" value="P-loop containing nucleotide triphosphate hydrolases"/>
    <property type="match status" value="1"/>
</dbReference>
<reference evidence="5" key="1">
    <citation type="submission" date="2025-08" db="UniProtKB">
        <authorList>
            <consortium name="RefSeq"/>
        </authorList>
    </citation>
    <scope>IDENTIFICATION</scope>
    <source>
        <tissue evidence="5">Testes</tissue>
    </source>
</reference>
<organism evidence="4 5">
    <name type="scientific">Saccoglossus kowalevskii</name>
    <name type="common">Acorn worm</name>
    <dbReference type="NCBI Taxonomy" id="10224"/>
    <lineage>
        <taxon>Eukaryota</taxon>
        <taxon>Metazoa</taxon>
        <taxon>Hemichordata</taxon>
        <taxon>Enteropneusta</taxon>
        <taxon>Harrimaniidae</taxon>
        <taxon>Saccoglossus</taxon>
    </lineage>
</organism>
<dbReference type="InterPro" id="IPR027417">
    <property type="entry name" value="P-loop_NTPase"/>
</dbReference>
<dbReference type="PANTHER" id="PTHR26392:SF92">
    <property type="entry name" value="PROTEIN KINASE DOMAIN-CONTAINING PROTEIN"/>
    <property type="match status" value="1"/>
</dbReference>
<keyword evidence="2" id="KW-0175">Coiled coil</keyword>
<name>A0ABM0GLF3_SACKO</name>
<dbReference type="SUPFAM" id="SSF56112">
    <property type="entry name" value="Protein kinase-like (PK-like)"/>
    <property type="match status" value="1"/>
</dbReference>
<proteinExistence type="inferred from homology"/>
<evidence type="ECO:0000313" key="5">
    <source>
        <dbReference type="RefSeq" id="XP_002732513.1"/>
    </source>
</evidence>
<feature type="domain" description="Protein kinase" evidence="3">
    <location>
        <begin position="727"/>
        <end position="1008"/>
    </location>
</feature>
<dbReference type="Gene3D" id="1.10.510.10">
    <property type="entry name" value="Transferase(Phosphotransferase) domain 1"/>
    <property type="match status" value="1"/>
</dbReference>
<dbReference type="InterPro" id="IPR001245">
    <property type="entry name" value="Ser-Thr/Tyr_kinase_cat_dom"/>
</dbReference>
<keyword evidence="4" id="KW-1185">Reference proteome</keyword>
<dbReference type="GeneID" id="100370751"/>
<dbReference type="InterPro" id="IPR011009">
    <property type="entry name" value="Kinase-like_dom_sf"/>
</dbReference>
<evidence type="ECO:0000259" key="3">
    <source>
        <dbReference type="PROSITE" id="PS50011"/>
    </source>
</evidence>
<dbReference type="Pfam" id="PF07714">
    <property type="entry name" value="PK_Tyr_Ser-Thr"/>
    <property type="match status" value="1"/>
</dbReference>
<dbReference type="InterPro" id="IPR045063">
    <property type="entry name" value="Dynamin_N"/>
</dbReference>
<dbReference type="SUPFAM" id="SSF52540">
    <property type="entry name" value="P-loop containing nucleoside triphosphate hydrolases"/>
    <property type="match status" value="1"/>
</dbReference>
<dbReference type="Pfam" id="PF00350">
    <property type="entry name" value="Dynamin_N"/>
    <property type="match status" value="1"/>
</dbReference>
<evidence type="ECO:0000256" key="1">
    <source>
        <dbReference type="ARBA" id="ARBA00008171"/>
    </source>
</evidence>
<dbReference type="Proteomes" id="UP000694865">
    <property type="component" value="Unplaced"/>
</dbReference>
<evidence type="ECO:0000256" key="2">
    <source>
        <dbReference type="SAM" id="Coils"/>
    </source>
</evidence>
<dbReference type="RefSeq" id="XP_002732513.1">
    <property type="nucleotide sequence ID" value="XM_002732467.1"/>
</dbReference>
<sequence>MSNTLTEEQIDEIGDLMTAFDIADDLGIEVDEDLQNVEEVKNFLRNHIKKSGNSATANLNAITLVRQCQEEDEERRKRLQTLYENVEEQLDSIDSHVASVLQREEVIGNFTEKIVRASQSLQTGDCPILVAGETSAGKSSLLNLILGEDILPFSHLSSTSTICILRWGERKKMRINYMFGRRADEIELEGESEDVLKTLSKYVHQTRDREKRSNYESIEVFMPIPVLQNGIFIVDSPGIGENEAMDNIVTSYLNEAFAFIYVINSANAGGVQEDRLQRFLRLVVEKKSPDEQMKFNARAAIFVCNKWDAVPKVESEKVKQDTMKKLQRCWLGLSDSQVFFLSTKNASMALKHGSVTNDFEKLLRGIQHLLPISLTSKVQVHYRWLDYFVSRVLHHVNTYLNKTRRSTMNLTSSYRVTEQRLLRLEKEAGGLISSMKRYMEERVKEIVGELQEMLRSQAIKVKMRSWEDTETPTGLTWPVIESHIETAVTEKLHKVLCDWDEENPVFRELQPDLLEKFKGELKMIEGKMAALETALERPDIQLDDEEFATKDFFHDEQNKYKHALIQMSAKRNASISSSSSLWLPFSFVSAIFSSIPTWVTRANIKGTYKPSGFDRQAEKMHMETYTKNPSKYMTERALYVLDKFAQTENVKKYAMTQLKPAYNVITKLENTVPKMIQADKEIMEAIKRDTRSVDVIQKLYGPIKLAFNNYHGLLSKYGYEDIREFDLEPAEFKGYGSSAVSECSSFTYHYMELRHSDATQTTSTIMKRYKAVLNEASAYQMRKEEDQFRKLRFPNIPNLIGLIQDPLCSSKKPAFVFEDCKCSLRRFQLGESKLKRPASFYKPIAVQSVVSYVSQTARGLDFLHRKGLVHIELSLDTLMVTVRGKVLLTNISLPRTISLDPGSDTNDKNFMYLSPEVLEGAQYDSMADIYSIGLLMWELWYGEKITQGFKQLVVSSRERFTSYVLSSTRPRIASDKPMHKAWRSVMEECWSKDAHLRPSALNVFHEVEKVRYEED</sequence>
<dbReference type="PROSITE" id="PS50011">
    <property type="entry name" value="PROTEIN_KINASE_DOM"/>
    <property type="match status" value="1"/>
</dbReference>
<protein>
    <submittedName>
        <fullName evidence="5">Uncharacterized protein LOC100370751</fullName>
    </submittedName>
</protein>
<feature type="coiled-coil region" evidence="2">
    <location>
        <begin position="69"/>
        <end position="96"/>
    </location>
</feature>
<dbReference type="InterPro" id="IPR000719">
    <property type="entry name" value="Prot_kinase_dom"/>
</dbReference>
<gene>
    <name evidence="5" type="primary">LOC100370751</name>
</gene>
<dbReference type="PANTHER" id="PTHR26392">
    <property type="entry name" value="MITOGEN-ACTIVATED PROTEIN KINASE KINASE KINASE 7-RELATED"/>
    <property type="match status" value="1"/>
</dbReference>
<accession>A0ABM0GLF3</accession>